<feature type="transmembrane region" description="Helical" evidence="1">
    <location>
        <begin position="147"/>
        <end position="167"/>
    </location>
</feature>
<dbReference type="PANTHER" id="PTHR12242:SF1">
    <property type="entry name" value="MYND-TYPE DOMAIN-CONTAINING PROTEIN"/>
    <property type="match status" value="1"/>
</dbReference>
<accession>A0A9W9HR63</accession>
<evidence type="ECO:0000256" key="1">
    <source>
        <dbReference type="SAM" id="Phobius"/>
    </source>
</evidence>
<dbReference type="GO" id="GO:0016020">
    <property type="term" value="C:membrane"/>
    <property type="evidence" value="ECO:0007669"/>
    <property type="project" value="TreeGrafter"/>
</dbReference>
<keyword evidence="3" id="KW-1185">Reference proteome</keyword>
<dbReference type="Proteomes" id="UP001146351">
    <property type="component" value="Unassembled WGS sequence"/>
</dbReference>
<proteinExistence type="predicted"/>
<gene>
    <name evidence="2" type="ORF">N7492_008115</name>
</gene>
<protein>
    <submittedName>
        <fullName evidence="2">Uncharacterized protein</fullName>
    </submittedName>
</protein>
<dbReference type="PANTHER" id="PTHR12242">
    <property type="entry name" value="OS02G0130600 PROTEIN-RELATED"/>
    <property type="match status" value="1"/>
</dbReference>
<evidence type="ECO:0000313" key="3">
    <source>
        <dbReference type="Proteomes" id="UP001146351"/>
    </source>
</evidence>
<reference evidence="2" key="1">
    <citation type="submission" date="2022-11" db="EMBL/GenBank/DDBJ databases">
        <authorList>
            <person name="Petersen C."/>
        </authorList>
    </citation>
    <scope>NUCLEOTIDE SEQUENCE</scope>
    <source>
        <strain evidence="2">IBT 21917</strain>
    </source>
</reference>
<comment type="caution">
    <text evidence="2">The sequence shown here is derived from an EMBL/GenBank/DDBJ whole genome shotgun (WGS) entry which is preliminary data.</text>
</comment>
<name>A0A9W9HR63_9EURO</name>
<feature type="transmembrane region" description="Helical" evidence="1">
    <location>
        <begin position="107"/>
        <end position="127"/>
    </location>
</feature>
<dbReference type="OrthoDB" id="419711at2759"/>
<sequence>MTMKGDPFPVDLDLVNCIQGVAKSVDAIAAQPQPTLLEGGGGDWEEFWIYSVVLQISRVVTGKGNAGILSPFAMRCLPYPTLFGVEPHRDSLHHYETSWLLHPTILAALRALISLYIFTSIVVIWAWNGTHGNRSAIGQSFSYFTWLTYWGLGFYFLVSAVHTWVYARTGRSMLDRWPRVCRVLHALLYTTITTYPFLVTIVFWAILFSPPFYSDVFRGWSNISQHGINSFYALLEIVFPATPPHPFLALPVLIFLLLLYLCVAYITVHTQGFYTYSFLDPGDHGQKSGLVTGYCFGILAGICVLFLVSWGLIWLRRWATGGRVKRSSLDPLHNTDGLRREAHRLQSEQSEMEQLPV</sequence>
<feature type="transmembrane region" description="Helical" evidence="1">
    <location>
        <begin position="219"/>
        <end position="235"/>
    </location>
</feature>
<feature type="transmembrane region" description="Helical" evidence="1">
    <location>
        <begin position="187"/>
        <end position="207"/>
    </location>
</feature>
<dbReference type="AlphaFoldDB" id="A0A9W9HR63"/>
<organism evidence="2 3">
    <name type="scientific">Penicillium capsulatum</name>
    <dbReference type="NCBI Taxonomy" id="69766"/>
    <lineage>
        <taxon>Eukaryota</taxon>
        <taxon>Fungi</taxon>
        <taxon>Dikarya</taxon>
        <taxon>Ascomycota</taxon>
        <taxon>Pezizomycotina</taxon>
        <taxon>Eurotiomycetes</taxon>
        <taxon>Eurotiomycetidae</taxon>
        <taxon>Eurotiales</taxon>
        <taxon>Aspergillaceae</taxon>
        <taxon>Penicillium</taxon>
    </lineage>
</organism>
<feature type="transmembrane region" description="Helical" evidence="1">
    <location>
        <begin position="288"/>
        <end position="315"/>
    </location>
</feature>
<evidence type="ECO:0000313" key="2">
    <source>
        <dbReference type="EMBL" id="KAJ5155312.1"/>
    </source>
</evidence>
<dbReference type="EMBL" id="JAPQKO010000006">
    <property type="protein sequence ID" value="KAJ5155312.1"/>
    <property type="molecule type" value="Genomic_DNA"/>
</dbReference>
<reference evidence="2" key="2">
    <citation type="journal article" date="2023" name="IMA Fungus">
        <title>Comparative genomic study of the Penicillium genus elucidates a diverse pangenome and 15 lateral gene transfer events.</title>
        <authorList>
            <person name="Petersen C."/>
            <person name="Sorensen T."/>
            <person name="Nielsen M.R."/>
            <person name="Sondergaard T.E."/>
            <person name="Sorensen J.L."/>
            <person name="Fitzpatrick D.A."/>
            <person name="Frisvad J.C."/>
            <person name="Nielsen K.L."/>
        </authorList>
    </citation>
    <scope>NUCLEOTIDE SEQUENCE</scope>
    <source>
        <strain evidence="2">IBT 21917</strain>
    </source>
</reference>
<keyword evidence="1" id="KW-1133">Transmembrane helix</keyword>
<keyword evidence="1" id="KW-0812">Transmembrane</keyword>
<feature type="transmembrane region" description="Helical" evidence="1">
    <location>
        <begin position="247"/>
        <end position="268"/>
    </location>
</feature>
<keyword evidence="1" id="KW-0472">Membrane</keyword>